<protein>
    <submittedName>
        <fullName evidence="1">Uncharacterized protein</fullName>
    </submittedName>
</protein>
<organism evidence="1 2">
    <name type="scientific">Rhynchophorus ferrugineus</name>
    <name type="common">Red palm weevil</name>
    <name type="synonym">Curculio ferrugineus</name>
    <dbReference type="NCBI Taxonomy" id="354439"/>
    <lineage>
        <taxon>Eukaryota</taxon>
        <taxon>Metazoa</taxon>
        <taxon>Ecdysozoa</taxon>
        <taxon>Arthropoda</taxon>
        <taxon>Hexapoda</taxon>
        <taxon>Insecta</taxon>
        <taxon>Pterygota</taxon>
        <taxon>Neoptera</taxon>
        <taxon>Endopterygota</taxon>
        <taxon>Coleoptera</taxon>
        <taxon>Polyphaga</taxon>
        <taxon>Cucujiformia</taxon>
        <taxon>Curculionidae</taxon>
        <taxon>Dryophthorinae</taxon>
        <taxon>Rhynchophorus</taxon>
    </lineage>
</organism>
<comment type="caution">
    <text evidence="1">The sequence shown here is derived from an EMBL/GenBank/DDBJ whole genome shotgun (WGS) entry which is preliminary data.</text>
</comment>
<dbReference type="EMBL" id="JAACXV010000050">
    <property type="protein sequence ID" value="KAF7285632.1"/>
    <property type="molecule type" value="Genomic_DNA"/>
</dbReference>
<evidence type="ECO:0000313" key="1">
    <source>
        <dbReference type="EMBL" id="KAF7285632.1"/>
    </source>
</evidence>
<accession>A0A834IR35</accession>
<keyword evidence="2" id="KW-1185">Reference proteome</keyword>
<dbReference type="AlphaFoldDB" id="A0A834IR35"/>
<proteinExistence type="predicted"/>
<sequence>MKSSSALFEVKKVKRAWTPNNRTREAKKGAKIRGFFEGRSPPLLQWVVLPYCVRSWRRRLGGRSQGPPATWRSINEDAERACTKSAADEDGLRKVLRGGVGGGGTGRGRRWRWRSVWRKRGRQMRTEKFRVRNLFFLVLGGVSLW</sequence>
<reference evidence="1" key="1">
    <citation type="submission" date="2020-08" db="EMBL/GenBank/DDBJ databases">
        <title>Genome sequencing and assembly of the red palm weevil Rhynchophorus ferrugineus.</title>
        <authorList>
            <person name="Dias G.B."/>
            <person name="Bergman C.M."/>
            <person name="Manee M."/>
        </authorList>
    </citation>
    <scope>NUCLEOTIDE SEQUENCE</scope>
    <source>
        <strain evidence="1">AA-2017</strain>
        <tissue evidence="1">Whole larva</tissue>
    </source>
</reference>
<name>A0A834IR35_RHYFE</name>
<evidence type="ECO:0000313" key="2">
    <source>
        <dbReference type="Proteomes" id="UP000625711"/>
    </source>
</evidence>
<dbReference type="Proteomes" id="UP000625711">
    <property type="component" value="Unassembled WGS sequence"/>
</dbReference>
<gene>
    <name evidence="1" type="ORF">GWI33_010422</name>
</gene>